<dbReference type="GO" id="GO:0008483">
    <property type="term" value="F:transaminase activity"/>
    <property type="evidence" value="ECO:0007669"/>
    <property type="project" value="TreeGrafter"/>
</dbReference>
<dbReference type="EMBL" id="HACG01047968">
    <property type="protein sequence ID" value="CEK94833.1"/>
    <property type="molecule type" value="Transcribed_RNA"/>
</dbReference>
<sequence length="279" mass="31690">SIFSFGLIKFSTSFGGAIAKIKDKDIYQKMCRKYLEYPVQPNRAYLKKICKYILMYSFLQGWPLKHAVLKARELGIDLKETFISLARGFPDNLIQNIRYQPSSALLAVMAKVQSSFDAVDFDLQRIKCDYFLTKLPRGLRVVGTKVQINNHWLFPVVVDNPDVFVSCLETLGMDGYRGSTQLTIIEPDDPDQDLGPNLATGQSLSFEDRYPYEAKYLTDHVVYLPVNKLVPFHIIDHMSTICKVVLLNMSPTSQIQDVSECGVPFLWEGTKPYEIKPGA</sequence>
<organism evidence="1">
    <name type="scientific">Arion vulgaris</name>
    <dbReference type="NCBI Taxonomy" id="1028688"/>
    <lineage>
        <taxon>Eukaryota</taxon>
        <taxon>Metazoa</taxon>
        <taxon>Spiralia</taxon>
        <taxon>Lophotrochozoa</taxon>
        <taxon>Mollusca</taxon>
        <taxon>Gastropoda</taxon>
        <taxon>Heterobranchia</taxon>
        <taxon>Euthyneura</taxon>
        <taxon>Panpulmonata</taxon>
        <taxon>Eupulmonata</taxon>
        <taxon>Stylommatophora</taxon>
        <taxon>Helicina</taxon>
        <taxon>Arionoidea</taxon>
        <taxon>Arionidae</taxon>
        <taxon>Arion</taxon>
    </lineage>
</organism>
<gene>
    <name evidence="1" type="primary">ORF204067</name>
</gene>
<dbReference type="PANTHER" id="PTHR30244">
    <property type="entry name" value="TRANSAMINASE"/>
    <property type="match status" value="1"/>
</dbReference>
<dbReference type="GO" id="GO:0030170">
    <property type="term" value="F:pyridoxal phosphate binding"/>
    <property type="evidence" value="ECO:0007669"/>
    <property type="project" value="TreeGrafter"/>
</dbReference>
<dbReference type="InterPro" id="IPR000653">
    <property type="entry name" value="DegT/StrS_aminotransferase"/>
</dbReference>
<name>A0A0B7BPF0_9EUPU</name>
<dbReference type="PANTHER" id="PTHR30244:SF34">
    <property type="entry name" value="DTDP-4-AMINO-4,6-DIDEOXYGALACTOSE TRANSAMINASE"/>
    <property type="match status" value="1"/>
</dbReference>
<protein>
    <submittedName>
        <fullName evidence="1">Uncharacterized protein</fullName>
    </submittedName>
</protein>
<feature type="non-terminal residue" evidence="1">
    <location>
        <position position="1"/>
    </location>
</feature>
<reference evidence="1" key="1">
    <citation type="submission" date="2014-12" db="EMBL/GenBank/DDBJ databases">
        <title>Insight into the proteome of Arion vulgaris.</title>
        <authorList>
            <person name="Aradska J."/>
            <person name="Bulat T."/>
            <person name="Smidak R."/>
            <person name="Sarate P."/>
            <person name="Gangsoo J."/>
            <person name="Sialana F."/>
            <person name="Bilban M."/>
            <person name="Lubec G."/>
        </authorList>
    </citation>
    <scope>NUCLEOTIDE SEQUENCE</scope>
    <source>
        <tissue evidence="1">Skin</tissue>
    </source>
</reference>
<evidence type="ECO:0000313" key="1">
    <source>
        <dbReference type="EMBL" id="CEK94833.1"/>
    </source>
</evidence>
<dbReference type="GO" id="GO:0000271">
    <property type="term" value="P:polysaccharide biosynthetic process"/>
    <property type="evidence" value="ECO:0007669"/>
    <property type="project" value="TreeGrafter"/>
</dbReference>
<proteinExistence type="predicted"/>
<dbReference type="AlphaFoldDB" id="A0A0B7BPF0"/>
<accession>A0A0B7BPF0</accession>
<feature type="non-terminal residue" evidence="1">
    <location>
        <position position="279"/>
    </location>
</feature>